<accession>A0A0A9GSG4</accession>
<dbReference type="EMBL" id="GBRH01170489">
    <property type="protein sequence ID" value="JAE27407.1"/>
    <property type="molecule type" value="Transcribed_RNA"/>
</dbReference>
<reference evidence="1" key="2">
    <citation type="journal article" date="2015" name="Data Brief">
        <title>Shoot transcriptome of the giant reed, Arundo donax.</title>
        <authorList>
            <person name="Barrero R.A."/>
            <person name="Guerrero F.D."/>
            <person name="Moolhuijzen P."/>
            <person name="Goolsby J.A."/>
            <person name="Tidwell J."/>
            <person name="Bellgard S.E."/>
            <person name="Bellgard M.I."/>
        </authorList>
    </citation>
    <scope>NUCLEOTIDE SEQUENCE</scope>
    <source>
        <tissue evidence="1">Shoot tissue taken approximately 20 cm above the soil surface</tissue>
    </source>
</reference>
<evidence type="ECO:0000313" key="1">
    <source>
        <dbReference type="EMBL" id="JAE27407.1"/>
    </source>
</evidence>
<reference evidence="1" key="1">
    <citation type="submission" date="2014-09" db="EMBL/GenBank/DDBJ databases">
        <authorList>
            <person name="Magalhaes I.L.F."/>
            <person name="Oliveira U."/>
            <person name="Santos F.R."/>
            <person name="Vidigal T.H.D.A."/>
            <person name="Brescovit A.D."/>
            <person name="Santos A.J."/>
        </authorList>
    </citation>
    <scope>NUCLEOTIDE SEQUENCE</scope>
    <source>
        <tissue evidence="1">Shoot tissue taken approximately 20 cm above the soil surface</tissue>
    </source>
</reference>
<sequence>MVSSGASTIAHAKWINCFATTLPCELANIIHLNNQSRYASKCLDTVTSFGCSTMYCG</sequence>
<dbReference type="AlphaFoldDB" id="A0A0A9GSG4"/>
<organism evidence="1">
    <name type="scientific">Arundo donax</name>
    <name type="common">Giant reed</name>
    <name type="synonym">Donax arundinaceus</name>
    <dbReference type="NCBI Taxonomy" id="35708"/>
    <lineage>
        <taxon>Eukaryota</taxon>
        <taxon>Viridiplantae</taxon>
        <taxon>Streptophyta</taxon>
        <taxon>Embryophyta</taxon>
        <taxon>Tracheophyta</taxon>
        <taxon>Spermatophyta</taxon>
        <taxon>Magnoliopsida</taxon>
        <taxon>Liliopsida</taxon>
        <taxon>Poales</taxon>
        <taxon>Poaceae</taxon>
        <taxon>PACMAD clade</taxon>
        <taxon>Arundinoideae</taxon>
        <taxon>Arundineae</taxon>
        <taxon>Arundo</taxon>
    </lineage>
</organism>
<protein>
    <submittedName>
        <fullName evidence="1">Uncharacterized protein</fullName>
    </submittedName>
</protein>
<proteinExistence type="predicted"/>
<name>A0A0A9GSG4_ARUDO</name>